<dbReference type="PRINTS" id="PR01798">
    <property type="entry name" value="SCOASYNTHASE"/>
</dbReference>
<dbReference type="FunFam" id="3.40.50.720:FF:000340">
    <property type="entry name" value="Succinyl-CoA synthetase subunit alpha"/>
    <property type="match status" value="1"/>
</dbReference>
<evidence type="ECO:0000259" key="2">
    <source>
        <dbReference type="SMART" id="SM00881"/>
    </source>
</evidence>
<dbReference type="PANTHER" id="PTHR11117">
    <property type="entry name" value="SUCCINYL-COA LIGASE SUBUNIT ALPHA"/>
    <property type="match status" value="1"/>
</dbReference>
<dbReference type="SMART" id="SM00881">
    <property type="entry name" value="CoA_binding"/>
    <property type="match status" value="1"/>
</dbReference>
<dbReference type="InterPro" id="IPR003781">
    <property type="entry name" value="CoA-bd"/>
</dbReference>
<dbReference type="EMBL" id="JAUJFL010000002">
    <property type="protein sequence ID" value="KAK2611309.1"/>
    <property type="molecule type" value="Genomic_DNA"/>
</dbReference>
<dbReference type="PANTHER" id="PTHR11117:SF6">
    <property type="entry name" value="SYNTHETASE SUBUNIT ALPHA, PUTATIVE (AFU_ORTHOLOGUE AFUA_1G10830)-RELATED"/>
    <property type="match status" value="1"/>
</dbReference>
<gene>
    <name evidence="3" type="ORF">N8I77_004660</name>
</gene>
<proteinExistence type="predicted"/>
<feature type="region of interest" description="Disordered" evidence="1">
    <location>
        <begin position="1"/>
        <end position="21"/>
    </location>
</feature>
<accession>A0AAD9SN02</accession>
<dbReference type="Pfam" id="PF02629">
    <property type="entry name" value="CoA_binding"/>
    <property type="match status" value="1"/>
</dbReference>
<dbReference type="GO" id="GO:0004776">
    <property type="term" value="F:succinate-CoA ligase (GDP-forming) activity"/>
    <property type="evidence" value="ECO:0007669"/>
    <property type="project" value="TreeGrafter"/>
</dbReference>
<keyword evidence="4" id="KW-1185">Reference proteome</keyword>
<dbReference type="GO" id="GO:0006099">
    <property type="term" value="P:tricarboxylic acid cycle"/>
    <property type="evidence" value="ECO:0007669"/>
    <property type="project" value="TreeGrafter"/>
</dbReference>
<dbReference type="Gene3D" id="3.40.50.720">
    <property type="entry name" value="NAD(P)-binding Rossmann-like Domain"/>
    <property type="match status" value="1"/>
</dbReference>
<dbReference type="Pfam" id="PF00549">
    <property type="entry name" value="Ligase_CoA"/>
    <property type="match status" value="2"/>
</dbReference>
<sequence>MSGYGPGGGQMYTKPVPPQRGSFPLDHDGECKHVMTKYLACIKKVKGVNENHCRELAKAYLSCRMDRFSGCRQNNAATLENLRIGSKTRVIFQGFTGRQATANAQESMAWGTNIVGGVRPGKEGEHLGLPVLPSVRRAMEELKPDATGIYVPASQATQAIEEAIDAEIPLVVAVAEHIPLHDMLRIHSMLKTQSKSRLVGPNSPGIISSAKGERCRIGFQPLPCFSEGCVGIAAKSGTLSYEAVASTTRAGLGQSLCIGVGGDILPGTDLVEALQVLEHDPHTKAIALIGEIGGDGEIFAAQWIKEYHARTPLAQRKPIVALIAGQMAPTNRVMGHAGAFWLPGEPTPKQKILALIEAGVTIVDHPSKFGSALKEQIEFSAARTTEIKEGSVFDSIDDFATAASGVAPAQQRRGLHTSVRSSLSNFVPRRSYPKASFQQTRSLHLDRAASQRLLNETSTSEQLQFSRRTRYLALSIDRATRSQCLVTAVLPGTKGWYAPSNFNKILLPPSATDILTLDGTKEWELIVTKLMGQLKIKDPSGSTASLGNVLRDLGRVFREKEAKHVGLEFGVHSQQNRLLFPVYDMRVELDDAASRSGGRLGDVHEKYGALEARDPGAREAEKDGIVYHRLHPEDRAYNIGTLVNGAGLAMNTVDALGRHGGRAANFLDTGGKATSETVKRSFEVILQDDRVKVIFVNIFGGLTRGDMIARGIVLAYKEVDIKVPVVVRIRGTNEEEGQRIVAESGLPLYAFDDFDEAAKKAVELAGGEPGVDESETGNAEEASEAVGGKIIEPET</sequence>
<dbReference type="SUPFAM" id="SSF52210">
    <property type="entry name" value="Succinyl-CoA synthetase domains"/>
    <property type="match status" value="2"/>
</dbReference>
<dbReference type="InterPro" id="IPR005811">
    <property type="entry name" value="SUCC_ACL_C"/>
</dbReference>
<dbReference type="Proteomes" id="UP001265746">
    <property type="component" value="Unassembled WGS sequence"/>
</dbReference>
<dbReference type="Gene3D" id="3.40.50.261">
    <property type="entry name" value="Succinyl-CoA synthetase domains"/>
    <property type="match status" value="2"/>
</dbReference>
<comment type="caution">
    <text evidence="3">The sequence shown here is derived from an EMBL/GenBank/DDBJ whole genome shotgun (WGS) entry which is preliminary data.</text>
</comment>
<evidence type="ECO:0000256" key="1">
    <source>
        <dbReference type="SAM" id="MobiDB-lite"/>
    </source>
</evidence>
<evidence type="ECO:0000313" key="3">
    <source>
        <dbReference type="EMBL" id="KAK2611309.1"/>
    </source>
</evidence>
<feature type="region of interest" description="Disordered" evidence="1">
    <location>
        <begin position="765"/>
        <end position="795"/>
    </location>
</feature>
<dbReference type="GO" id="GO:0005739">
    <property type="term" value="C:mitochondrion"/>
    <property type="evidence" value="ECO:0007669"/>
    <property type="project" value="TreeGrafter"/>
</dbReference>
<dbReference type="AlphaFoldDB" id="A0AAD9SN02"/>
<dbReference type="FunFam" id="3.40.50.261:FF:000001">
    <property type="entry name" value="Succinate--CoA ligase [ADP-forming] subunit beta"/>
    <property type="match status" value="1"/>
</dbReference>
<dbReference type="InterPro" id="IPR016102">
    <property type="entry name" value="Succinyl-CoA_synth-like"/>
</dbReference>
<evidence type="ECO:0000313" key="4">
    <source>
        <dbReference type="Proteomes" id="UP001265746"/>
    </source>
</evidence>
<reference evidence="3" key="1">
    <citation type="submission" date="2023-06" db="EMBL/GenBank/DDBJ databases">
        <authorList>
            <person name="Noh H."/>
        </authorList>
    </citation>
    <scope>NUCLEOTIDE SEQUENCE</scope>
    <source>
        <strain evidence="3">DUCC20226</strain>
    </source>
</reference>
<dbReference type="SUPFAM" id="SSF51735">
    <property type="entry name" value="NAD(P)-binding Rossmann-fold domains"/>
    <property type="match status" value="1"/>
</dbReference>
<dbReference type="InterPro" id="IPR036291">
    <property type="entry name" value="NAD(P)-bd_dom_sf"/>
</dbReference>
<organism evidence="3 4">
    <name type="scientific">Phomopsis amygdali</name>
    <name type="common">Fusicoccum amygdali</name>
    <dbReference type="NCBI Taxonomy" id="1214568"/>
    <lineage>
        <taxon>Eukaryota</taxon>
        <taxon>Fungi</taxon>
        <taxon>Dikarya</taxon>
        <taxon>Ascomycota</taxon>
        <taxon>Pezizomycotina</taxon>
        <taxon>Sordariomycetes</taxon>
        <taxon>Sordariomycetidae</taxon>
        <taxon>Diaporthales</taxon>
        <taxon>Diaporthaceae</taxon>
        <taxon>Diaporthe</taxon>
    </lineage>
</organism>
<dbReference type="GO" id="GO:0004775">
    <property type="term" value="F:succinate-CoA ligase (ADP-forming) activity"/>
    <property type="evidence" value="ECO:0007669"/>
    <property type="project" value="TreeGrafter"/>
</dbReference>
<protein>
    <recommendedName>
        <fullName evidence="2">CoA-binding domain-containing protein</fullName>
    </recommendedName>
</protein>
<name>A0AAD9SN02_PHOAM</name>
<feature type="compositionally biased region" description="Gly residues" evidence="1">
    <location>
        <begin position="1"/>
        <end position="10"/>
    </location>
</feature>
<dbReference type="GO" id="GO:0009361">
    <property type="term" value="C:succinate-CoA ligase complex (ADP-forming)"/>
    <property type="evidence" value="ECO:0007669"/>
    <property type="project" value="TreeGrafter"/>
</dbReference>
<feature type="domain" description="CoA-binding" evidence="2">
    <location>
        <begin position="84"/>
        <end position="178"/>
    </location>
</feature>